<organism evidence="1 2">
    <name type="scientific">Caenorhabditis briggsae</name>
    <dbReference type="NCBI Taxonomy" id="6238"/>
    <lineage>
        <taxon>Eukaryota</taxon>
        <taxon>Metazoa</taxon>
        <taxon>Ecdysozoa</taxon>
        <taxon>Nematoda</taxon>
        <taxon>Chromadorea</taxon>
        <taxon>Rhabditida</taxon>
        <taxon>Rhabditina</taxon>
        <taxon>Rhabditomorpha</taxon>
        <taxon>Rhabditoidea</taxon>
        <taxon>Rhabditidae</taxon>
        <taxon>Peloderinae</taxon>
        <taxon>Caenorhabditis</taxon>
    </lineage>
</organism>
<dbReference type="Proteomes" id="UP000008549">
    <property type="component" value="Unassembled WGS sequence"/>
</dbReference>
<dbReference type="InParanoid" id="B6IH24"/>
<dbReference type="EMBL" id="HE601064">
    <property type="protein sequence ID" value="CAR99204.1"/>
    <property type="molecule type" value="Genomic_DNA"/>
</dbReference>
<name>B6IH24_CAEBR</name>
<protein>
    <submittedName>
        <fullName evidence="1">Protein CBG25326</fullName>
    </submittedName>
</protein>
<reference evidence="1 2" key="2">
    <citation type="journal article" date="2011" name="PLoS Genet.">
        <title>Caenorhabditis briggsae recombinant inbred line genotypes reveal inter-strain incompatibility and the evolution of recombination.</title>
        <authorList>
            <person name="Ross J.A."/>
            <person name="Koboldt D.C."/>
            <person name="Staisch J.E."/>
            <person name="Chamberlin H.M."/>
            <person name="Gupta B.P."/>
            <person name="Miller R.D."/>
            <person name="Baird S.E."/>
            <person name="Haag E.S."/>
        </authorList>
    </citation>
    <scope>NUCLEOTIDE SEQUENCE [LARGE SCALE GENOMIC DNA]</scope>
    <source>
        <strain evidence="1 2">AF16</strain>
    </source>
</reference>
<gene>
    <name evidence="1" type="ORF">CBG25326</name>
    <name evidence="1" type="ORF">CBG_25326</name>
</gene>
<reference evidence="1 2" key="1">
    <citation type="journal article" date="2003" name="PLoS Biol.">
        <title>The genome sequence of Caenorhabditis briggsae: a platform for comparative genomics.</title>
        <authorList>
            <person name="Stein L.D."/>
            <person name="Bao Z."/>
            <person name="Blasiar D."/>
            <person name="Blumenthal T."/>
            <person name="Brent M.R."/>
            <person name="Chen N."/>
            <person name="Chinwalla A."/>
            <person name="Clarke L."/>
            <person name="Clee C."/>
            <person name="Coghlan A."/>
            <person name="Coulson A."/>
            <person name="D'Eustachio P."/>
            <person name="Fitch D.H."/>
            <person name="Fulton L.A."/>
            <person name="Fulton R.E."/>
            <person name="Griffiths-Jones S."/>
            <person name="Harris T.W."/>
            <person name="Hillier L.W."/>
            <person name="Kamath R."/>
            <person name="Kuwabara P.E."/>
            <person name="Mardis E.R."/>
            <person name="Marra M.A."/>
            <person name="Miner T.L."/>
            <person name="Minx P."/>
            <person name="Mullikin J.C."/>
            <person name="Plumb R.W."/>
            <person name="Rogers J."/>
            <person name="Schein J.E."/>
            <person name="Sohrmann M."/>
            <person name="Spieth J."/>
            <person name="Stajich J.E."/>
            <person name="Wei C."/>
            <person name="Willey D."/>
            <person name="Wilson R.K."/>
            <person name="Durbin R."/>
            <person name="Waterston R.H."/>
        </authorList>
    </citation>
    <scope>NUCLEOTIDE SEQUENCE [LARGE SCALE GENOMIC DNA]</scope>
    <source>
        <strain evidence="1 2">AF16</strain>
    </source>
</reference>
<accession>B6IH24</accession>
<proteinExistence type="predicted"/>
<dbReference type="CTD" id="68916819"/>
<dbReference type="RefSeq" id="XP_045098771.1">
    <property type="nucleotide sequence ID" value="XM_045236151.1"/>
</dbReference>
<dbReference type="KEGG" id="cbr:CBG_25326"/>
<evidence type="ECO:0000313" key="2">
    <source>
        <dbReference type="Proteomes" id="UP000008549"/>
    </source>
</evidence>
<dbReference type="GeneID" id="68916819"/>
<sequence>METVTKLEKIGKS</sequence>
<evidence type="ECO:0000313" key="1">
    <source>
        <dbReference type="EMBL" id="CAR99204.1"/>
    </source>
</evidence>
<keyword evidence="2" id="KW-1185">Reference proteome</keyword>